<evidence type="ECO:0000256" key="4">
    <source>
        <dbReference type="ARBA" id="ARBA00022692"/>
    </source>
</evidence>
<dbReference type="Proteomes" id="UP000254340">
    <property type="component" value="Unassembled WGS sequence"/>
</dbReference>
<dbReference type="InterPro" id="IPR051459">
    <property type="entry name" value="Cytochrome_c-type_DH"/>
</dbReference>
<dbReference type="PANTHER" id="PTHR35008:SF8">
    <property type="entry name" value="ALCOHOL DEHYDROGENASE CYTOCHROME C SUBUNIT"/>
    <property type="match status" value="1"/>
</dbReference>
<keyword evidence="7 9" id="KW-0408">Iron</keyword>
<evidence type="ECO:0000313" key="12">
    <source>
        <dbReference type="EMBL" id="STT72721.1"/>
    </source>
</evidence>
<dbReference type="GO" id="GO:0009055">
    <property type="term" value="F:electron transfer activity"/>
    <property type="evidence" value="ECO:0007669"/>
    <property type="project" value="InterPro"/>
</dbReference>
<dbReference type="EC" id="1.1.99.3" evidence="12"/>
<keyword evidence="3 9" id="KW-0349">Heme</keyword>
<feature type="transmembrane region" description="Helical" evidence="10">
    <location>
        <begin position="435"/>
        <end position="460"/>
    </location>
</feature>
<evidence type="ECO:0000313" key="13">
    <source>
        <dbReference type="Proteomes" id="UP000254340"/>
    </source>
</evidence>
<evidence type="ECO:0000256" key="6">
    <source>
        <dbReference type="ARBA" id="ARBA00022989"/>
    </source>
</evidence>
<evidence type="ECO:0000256" key="8">
    <source>
        <dbReference type="ARBA" id="ARBA00023136"/>
    </source>
</evidence>
<feature type="transmembrane region" description="Helical" evidence="10">
    <location>
        <begin position="351"/>
        <end position="368"/>
    </location>
</feature>
<proteinExistence type="inferred from homology"/>
<dbReference type="EMBL" id="UGLH01000004">
    <property type="protein sequence ID" value="STT72721.1"/>
    <property type="molecule type" value="Genomic_DNA"/>
</dbReference>
<evidence type="ECO:0000259" key="11">
    <source>
        <dbReference type="PROSITE" id="PS51007"/>
    </source>
</evidence>
<dbReference type="InterPro" id="IPR036909">
    <property type="entry name" value="Cyt_c-like_dom_sf"/>
</dbReference>
<dbReference type="GO" id="GO:0046872">
    <property type="term" value="F:metal ion binding"/>
    <property type="evidence" value="ECO:0007669"/>
    <property type="project" value="UniProtKB-KW"/>
</dbReference>
<dbReference type="AlphaFoldDB" id="A0A377XAV9"/>
<dbReference type="GO" id="GO:0015232">
    <property type="term" value="F:heme transmembrane transporter activity"/>
    <property type="evidence" value="ECO:0007669"/>
    <property type="project" value="InterPro"/>
</dbReference>
<keyword evidence="12" id="KW-0560">Oxidoreductase</keyword>
<feature type="transmembrane region" description="Helical" evidence="10">
    <location>
        <begin position="374"/>
        <end position="397"/>
    </location>
</feature>
<dbReference type="SUPFAM" id="SSF46626">
    <property type="entry name" value="Cytochrome c"/>
    <property type="match status" value="3"/>
</dbReference>
<evidence type="ECO:0000256" key="3">
    <source>
        <dbReference type="ARBA" id="ARBA00022617"/>
    </source>
</evidence>
<evidence type="ECO:0000256" key="2">
    <source>
        <dbReference type="ARBA" id="ARBA00010544"/>
    </source>
</evidence>
<protein>
    <submittedName>
        <fullName evidence="12">Gluconate 2-dehydrogenase</fullName>
        <ecNumber evidence="12">1.1.99.3</ecNumber>
    </submittedName>
</protein>
<dbReference type="Gene3D" id="1.10.760.10">
    <property type="entry name" value="Cytochrome c-like domain"/>
    <property type="match status" value="2"/>
</dbReference>
<evidence type="ECO:0000256" key="5">
    <source>
        <dbReference type="ARBA" id="ARBA00022723"/>
    </source>
</evidence>
<dbReference type="PRINTS" id="PR01414">
    <property type="entry name" value="CCMBBIOGNSIS"/>
</dbReference>
<sequence>METPIGTIYSTNITPDKEHGIGGYTFEEFDDAVRKGVRKDGSTLYPAMPYPSFARISEADMRAMYAYFMHGVEPVNVANKDTDIPWPLAAGRWPLAFWRGIFAPTPSDFVANPQVDPVLERGRYLVEGLGHCGACHTPRSLTMQEKALSESEGDDYLAGSNAPIDGWVASSLRGENRDGLGTWSEAELAEFLKTGRNDKSVVFGGMSDVVEHSLQYLSDDDITAIARYLKSLPPRGGKQTPAPVEDSVAKDLWKGNDSKTGAALYVDNCAACHRTDGVGYKRAFPSLKGNPVVQTEDATSLIHIVLTGSTTPAVKDAVSNLTMPSFGWRLDDQQVAVVLVKVVAHWMMSGLPLLIVSPLAALLLGMSLHDAGVLALTLLLGTPTLSFLGAVGVGLTVGLKRGGVLLSLLVLPLAVPLLIFATAACQAAAAGLPVSGYLAMLAAFLTASATLCPFATAAALRLTVR</sequence>
<evidence type="ECO:0000256" key="9">
    <source>
        <dbReference type="PROSITE-ProRule" id="PRU00433"/>
    </source>
</evidence>
<keyword evidence="5 9" id="KW-0479">Metal-binding</keyword>
<keyword evidence="4 10" id="KW-0812">Transmembrane</keyword>
<dbReference type="GO" id="GO:0016020">
    <property type="term" value="C:membrane"/>
    <property type="evidence" value="ECO:0007669"/>
    <property type="project" value="UniProtKB-SubCell"/>
</dbReference>
<dbReference type="InterPro" id="IPR009056">
    <property type="entry name" value="Cyt_c-like_dom"/>
</dbReference>
<evidence type="ECO:0000256" key="1">
    <source>
        <dbReference type="ARBA" id="ARBA00004141"/>
    </source>
</evidence>
<comment type="subcellular location">
    <subcellularLocation>
        <location evidence="1">Membrane</location>
        <topology evidence="1">Multi-pass membrane protein</topology>
    </subcellularLocation>
</comment>
<dbReference type="InterPro" id="IPR003544">
    <property type="entry name" value="Cyt_c_biogenesis_CcmB"/>
</dbReference>
<evidence type="ECO:0000256" key="7">
    <source>
        <dbReference type="ARBA" id="ARBA00023004"/>
    </source>
</evidence>
<dbReference type="Pfam" id="PF03379">
    <property type="entry name" value="CcmB"/>
    <property type="match status" value="1"/>
</dbReference>
<comment type="similarity">
    <text evidence="2">Belongs to the CcmB/CycW/HelB family.</text>
</comment>
<gene>
    <name evidence="12" type="ORF">NCTC5047_00405</name>
</gene>
<name>A0A377XAV9_KLEPN</name>
<evidence type="ECO:0000256" key="10">
    <source>
        <dbReference type="SAM" id="Phobius"/>
    </source>
</evidence>
<dbReference type="PANTHER" id="PTHR35008">
    <property type="entry name" value="BLL4482 PROTEIN-RELATED"/>
    <property type="match status" value="1"/>
</dbReference>
<dbReference type="GO" id="GO:0020037">
    <property type="term" value="F:heme binding"/>
    <property type="evidence" value="ECO:0007669"/>
    <property type="project" value="InterPro"/>
</dbReference>
<feature type="domain" description="Cytochrome c" evidence="11">
    <location>
        <begin position="256"/>
        <end position="346"/>
    </location>
</feature>
<dbReference type="PROSITE" id="PS51007">
    <property type="entry name" value="CYTC"/>
    <property type="match status" value="2"/>
</dbReference>
<feature type="transmembrane region" description="Helical" evidence="10">
    <location>
        <begin position="404"/>
        <end position="429"/>
    </location>
</feature>
<keyword evidence="6 10" id="KW-1133">Transmembrane helix</keyword>
<accession>A0A377XAV9</accession>
<feature type="domain" description="Cytochrome c" evidence="11">
    <location>
        <begin position="117"/>
        <end position="233"/>
    </location>
</feature>
<reference evidence="12 13" key="1">
    <citation type="submission" date="2018-06" db="EMBL/GenBank/DDBJ databases">
        <authorList>
            <consortium name="Pathogen Informatics"/>
            <person name="Doyle S."/>
        </authorList>
    </citation>
    <scope>NUCLEOTIDE SEQUENCE [LARGE SCALE GENOMIC DNA]</scope>
    <source>
        <strain evidence="12 13">NCTC5047</strain>
    </source>
</reference>
<keyword evidence="8 10" id="KW-0472">Membrane</keyword>
<organism evidence="12 13">
    <name type="scientific">Klebsiella pneumoniae</name>
    <dbReference type="NCBI Taxonomy" id="573"/>
    <lineage>
        <taxon>Bacteria</taxon>
        <taxon>Pseudomonadati</taxon>
        <taxon>Pseudomonadota</taxon>
        <taxon>Gammaproteobacteria</taxon>
        <taxon>Enterobacterales</taxon>
        <taxon>Enterobacteriaceae</taxon>
        <taxon>Klebsiella/Raoultella group</taxon>
        <taxon>Klebsiella</taxon>
        <taxon>Klebsiella pneumoniae complex</taxon>
    </lineage>
</organism>
<dbReference type="GO" id="GO:0017004">
    <property type="term" value="P:cytochrome complex assembly"/>
    <property type="evidence" value="ECO:0007669"/>
    <property type="project" value="InterPro"/>
</dbReference>
<dbReference type="GO" id="GO:0033717">
    <property type="term" value="F:gluconate 2-dehydrogenase (acceptor) activity"/>
    <property type="evidence" value="ECO:0007669"/>
    <property type="project" value="UniProtKB-EC"/>
</dbReference>